<organism evidence="2 3">
    <name type="scientific">Helicocarpus griseus UAMH5409</name>
    <dbReference type="NCBI Taxonomy" id="1447875"/>
    <lineage>
        <taxon>Eukaryota</taxon>
        <taxon>Fungi</taxon>
        <taxon>Dikarya</taxon>
        <taxon>Ascomycota</taxon>
        <taxon>Pezizomycotina</taxon>
        <taxon>Eurotiomycetes</taxon>
        <taxon>Eurotiomycetidae</taxon>
        <taxon>Onygenales</taxon>
        <taxon>Ajellomycetaceae</taxon>
        <taxon>Helicocarpus</taxon>
    </lineage>
</organism>
<dbReference type="OrthoDB" id="5451908at2759"/>
<evidence type="ECO:0000256" key="1">
    <source>
        <dbReference type="SAM" id="MobiDB-lite"/>
    </source>
</evidence>
<reference evidence="2 3" key="1">
    <citation type="submission" date="2017-10" db="EMBL/GenBank/DDBJ databases">
        <title>Comparative genomics in systemic dimorphic fungi from Ajellomycetaceae.</title>
        <authorList>
            <person name="Munoz J.F."/>
            <person name="Mcewen J.G."/>
            <person name="Clay O.K."/>
            <person name="Cuomo C.A."/>
        </authorList>
    </citation>
    <scope>NUCLEOTIDE SEQUENCE [LARGE SCALE GENOMIC DNA]</scope>
    <source>
        <strain evidence="2 3">UAMH5409</strain>
    </source>
</reference>
<dbReference type="Proteomes" id="UP000223968">
    <property type="component" value="Unassembled WGS sequence"/>
</dbReference>
<name>A0A2B7W6A0_9EURO</name>
<feature type="region of interest" description="Disordered" evidence="1">
    <location>
        <begin position="1"/>
        <end position="62"/>
    </location>
</feature>
<gene>
    <name evidence="2" type="ORF">AJ79_10307</name>
</gene>
<evidence type="ECO:0000313" key="3">
    <source>
        <dbReference type="Proteomes" id="UP000223968"/>
    </source>
</evidence>
<dbReference type="AlphaFoldDB" id="A0A2B7W6A0"/>
<evidence type="ECO:0000313" key="2">
    <source>
        <dbReference type="EMBL" id="PGG95033.1"/>
    </source>
</evidence>
<sequence length="295" mass="31790">MCLTTTQATGLKNHSSGSPAAPSPPPRLPTGSLFSDEAFDSRVPDPVETRPRVDTPDMSPVSPMIDCPSVALPVTLPPPSRSWHSFKGFPSFCSALPQLERSGLCSTLDHMKATGSSRQLSLPEDETPGKKELVVLGLTKADLAQDCLKTAASEACCCLTGTLCCLCCAKQLVNEGVYCSQLNCTARCHCCSSLQNKCDSVPPPFKVKMGELQALSDNVTDRRVELSILSNRAKKFVSEIDNYFCKQSLKKNTEAILSGSAMEMNNLLQMLSAQADVPVPPLPEEEFCGEKVNDE</sequence>
<protein>
    <submittedName>
        <fullName evidence="2">Uncharacterized protein</fullName>
    </submittedName>
</protein>
<comment type="caution">
    <text evidence="2">The sequence shown here is derived from an EMBL/GenBank/DDBJ whole genome shotgun (WGS) entry which is preliminary data.</text>
</comment>
<feature type="compositionally biased region" description="Basic and acidic residues" evidence="1">
    <location>
        <begin position="39"/>
        <end position="55"/>
    </location>
</feature>
<dbReference type="EMBL" id="PDNB01000440">
    <property type="protein sequence ID" value="PGG95033.1"/>
    <property type="molecule type" value="Genomic_DNA"/>
</dbReference>
<accession>A0A2B7W6A0</accession>
<keyword evidence="3" id="KW-1185">Reference proteome</keyword>
<feature type="compositionally biased region" description="Polar residues" evidence="1">
    <location>
        <begin position="1"/>
        <end position="14"/>
    </location>
</feature>
<proteinExistence type="predicted"/>